<dbReference type="OrthoDB" id="2504561at2759"/>
<dbReference type="PANTHER" id="PTHR12830">
    <property type="entry name" value="ANAPHASE-PROMOTING COMPLEX SUBUNIT 5"/>
    <property type="match status" value="1"/>
</dbReference>
<dbReference type="AlphaFoldDB" id="A0A5M3ZD89"/>
<evidence type="ECO:0000256" key="7">
    <source>
        <dbReference type="ARBA" id="ARBA00031069"/>
    </source>
</evidence>
<dbReference type="Proteomes" id="UP000452235">
    <property type="component" value="Unassembled WGS sequence"/>
</dbReference>
<evidence type="ECO:0000256" key="5">
    <source>
        <dbReference type="ARBA" id="ARBA00022786"/>
    </source>
</evidence>
<dbReference type="GO" id="GO:0031145">
    <property type="term" value="P:anaphase-promoting complex-dependent catabolic process"/>
    <property type="evidence" value="ECO:0007669"/>
    <property type="project" value="TreeGrafter"/>
</dbReference>
<dbReference type="UniPathway" id="UPA00143"/>
<name>A0A5M3ZD89_ASPTE</name>
<gene>
    <name evidence="9" type="ORF">ATEIFO6365_0010035000</name>
</gene>
<dbReference type="InterPro" id="IPR011990">
    <property type="entry name" value="TPR-like_helical_dom_sf"/>
</dbReference>
<dbReference type="PANTHER" id="PTHR12830:SF9">
    <property type="entry name" value="ANAPHASE-PROMOTING COMPLEX SUBUNIT 5"/>
    <property type="match status" value="1"/>
</dbReference>
<dbReference type="GO" id="GO:0051301">
    <property type="term" value="P:cell division"/>
    <property type="evidence" value="ECO:0007669"/>
    <property type="project" value="UniProtKB-KW"/>
</dbReference>
<dbReference type="VEuPathDB" id="FungiDB:ATEG_08809"/>
<evidence type="ECO:0000256" key="4">
    <source>
        <dbReference type="ARBA" id="ARBA00022776"/>
    </source>
</evidence>
<dbReference type="Gene3D" id="1.25.40.10">
    <property type="entry name" value="Tetratricopeptide repeat domain"/>
    <property type="match status" value="1"/>
</dbReference>
<protein>
    <recommendedName>
        <fullName evidence="2">Anaphase-promoting complex subunit 5</fullName>
    </recommendedName>
    <alternativeName>
        <fullName evidence="7">Cyclosome subunit 5</fullName>
    </alternativeName>
</protein>
<evidence type="ECO:0000256" key="8">
    <source>
        <dbReference type="ARBA" id="ARBA00045696"/>
    </source>
</evidence>
<dbReference type="InterPro" id="IPR037679">
    <property type="entry name" value="Apc5"/>
</dbReference>
<proteinExistence type="inferred from homology"/>
<evidence type="ECO:0000313" key="10">
    <source>
        <dbReference type="Proteomes" id="UP000452235"/>
    </source>
</evidence>
<evidence type="ECO:0000256" key="1">
    <source>
        <dbReference type="ARBA" id="ARBA00007450"/>
    </source>
</evidence>
<accession>A0A5M3ZD89</accession>
<comment type="function">
    <text evidence="8">Component of the anaphase promoting complex/cyclosome (APC/C), a cell cycle-regulated E3 ubiquitin ligase that controls progression through mitosis and the G1 phase of the cell cycle. The APC/C complex acts by mediating ubiquitination and subsequent degradation of target proteins: it mainly mediates the formation of 'Lys-11'-linked polyubiquitin chains and, to a lower extent, the formation of 'Lys-48'- and 'Lys-63'-linked polyubiquitin chains. The APC/C complex catalyzes assembly of branched 'Lys-11'-/'Lys-48'-linked branched ubiquitin chains on target proteins.</text>
</comment>
<keyword evidence="10" id="KW-1185">Reference proteome</keyword>
<evidence type="ECO:0000256" key="6">
    <source>
        <dbReference type="ARBA" id="ARBA00023306"/>
    </source>
</evidence>
<keyword evidence="4" id="KW-0498">Mitosis</keyword>
<evidence type="ECO:0000256" key="2">
    <source>
        <dbReference type="ARBA" id="ARBA00016066"/>
    </source>
</evidence>
<keyword evidence="6" id="KW-0131">Cell cycle</keyword>
<dbReference type="GO" id="GO:0005680">
    <property type="term" value="C:anaphase-promoting complex"/>
    <property type="evidence" value="ECO:0007669"/>
    <property type="project" value="InterPro"/>
</dbReference>
<dbReference type="EMBL" id="BLJY01000010">
    <property type="protein sequence ID" value="GFF19577.1"/>
    <property type="molecule type" value="Genomic_DNA"/>
</dbReference>
<dbReference type="GO" id="GO:0045842">
    <property type="term" value="P:positive regulation of mitotic metaphase/anaphase transition"/>
    <property type="evidence" value="ECO:0007669"/>
    <property type="project" value="TreeGrafter"/>
</dbReference>
<dbReference type="Pfam" id="PF12862">
    <property type="entry name" value="ANAPC5"/>
    <property type="match status" value="1"/>
</dbReference>
<organism evidence="9 10">
    <name type="scientific">Aspergillus terreus</name>
    <dbReference type="NCBI Taxonomy" id="33178"/>
    <lineage>
        <taxon>Eukaryota</taxon>
        <taxon>Fungi</taxon>
        <taxon>Dikarya</taxon>
        <taxon>Ascomycota</taxon>
        <taxon>Pezizomycotina</taxon>
        <taxon>Eurotiomycetes</taxon>
        <taxon>Eurotiomycetidae</taxon>
        <taxon>Eurotiales</taxon>
        <taxon>Aspergillaceae</taxon>
        <taxon>Aspergillus</taxon>
        <taxon>Aspergillus subgen. Circumdati</taxon>
    </lineage>
</organism>
<keyword evidence="5" id="KW-0833">Ubl conjugation pathway</keyword>
<comment type="caution">
    <text evidence="9">The sequence shown here is derived from an EMBL/GenBank/DDBJ whole genome shotgun (WGS) entry which is preliminary data.</text>
</comment>
<comment type="similarity">
    <text evidence="1">Belongs to the APC5 family.</text>
</comment>
<sequence>MARYLTPAKVALLSLISIYTDGVVPNSAAIDVLSFLVSCLSSLEPETSNSSPATWEKHYAVSITDLEEALSPHQSSIPGRSVWDLFLRKIWSIDSCDQLEVFFSNISYMLVKSREEQIRDRDNGLAPEIGSMRLSRCSPLGAFVRRAQLEFTRLQFHDSVKLWSGFVKYRLPTYRAWAKKNPSAEHTIVDANFSWFGTDASSALAQVAYGDIGDDPEEAYVSTKDVERLLEFQIGEMQRLGGRVPDCMKTRLQQIITSGVTLPNLVHYLRFLDAWRAGDYPSSFDNLHRYFDYTMHSRDRSSYQYALLNLAILQADFGCYGEAVSAMQEAVSIARESHDLNCLNFCMSWLYHFGKAFPEHMRDVENTGMLGNEKEGLAFLKAKAKETEMWSLLSTTLLSEAKLELQNGESLASSMENVVRASHLNITKNLLNSMGPQLLLQTALYSRIGISHLSWLSSEIFRECYGSRAPFEDYLKSTFRSCQLLAQQGRYKEVSARMNEIPPEKLKSLKANQYWTIFSGMLKLKRQIYQDDKVAADYLFSQLESIRLPDNEISLHLSFLSVEYMIRQGNYSHALDAVERTAQSLHHDNFDIHSQVKLLCLKARILERTGQPQRGFSLAMRAASIAHRSRLLPGLWEAICDLSSVLLSLREFEAVEQLVESIMPQVLESNDCELTARSYSLLVDANMGIAGKLSDQDRGQNASAKKEYMNRALEYLDCAYDQYEEIEDIKGQCEMMAKKATVMHLTGDLVLANDYAAKYLDLKRLGGSAV</sequence>
<dbReference type="InterPro" id="IPR026000">
    <property type="entry name" value="Apc5_dom"/>
</dbReference>
<evidence type="ECO:0000256" key="3">
    <source>
        <dbReference type="ARBA" id="ARBA00022618"/>
    </source>
</evidence>
<dbReference type="FunFam" id="1.25.40.10:FF:000999">
    <property type="entry name" value="Anaphase-promoting complex subunit Apc5, putative"/>
    <property type="match status" value="1"/>
</dbReference>
<reference evidence="9 10" key="1">
    <citation type="submission" date="2020-01" db="EMBL/GenBank/DDBJ databases">
        <title>Aspergillus terreus IFO 6365 whole genome shotgun sequence.</title>
        <authorList>
            <person name="Kanamasa S."/>
            <person name="Takahashi H."/>
        </authorList>
    </citation>
    <scope>NUCLEOTIDE SEQUENCE [LARGE SCALE GENOMIC DNA]</scope>
    <source>
        <strain evidence="9 10">IFO 6365</strain>
    </source>
</reference>
<dbReference type="GO" id="GO:0070979">
    <property type="term" value="P:protein K11-linked ubiquitination"/>
    <property type="evidence" value="ECO:0007669"/>
    <property type="project" value="TreeGrafter"/>
</dbReference>
<keyword evidence="3" id="KW-0132">Cell division</keyword>
<evidence type="ECO:0000313" key="9">
    <source>
        <dbReference type="EMBL" id="GFF19577.1"/>
    </source>
</evidence>